<evidence type="ECO:0000256" key="2">
    <source>
        <dbReference type="ARBA" id="ARBA00023015"/>
    </source>
</evidence>
<feature type="compositionally biased region" description="Low complexity" evidence="7">
    <location>
        <begin position="109"/>
        <end position="138"/>
    </location>
</feature>
<dbReference type="EMBL" id="JBDFQZ010000003">
    <property type="protein sequence ID" value="KAK9741712.1"/>
    <property type="molecule type" value="Genomic_DNA"/>
</dbReference>
<dbReference type="GO" id="GO:0003700">
    <property type="term" value="F:DNA-binding transcription factor activity"/>
    <property type="evidence" value="ECO:0007669"/>
    <property type="project" value="InterPro"/>
</dbReference>
<name>A0AAW1M870_SAPOF</name>
<dbReference type="InterPro" id="IPR003035">
    <property type="entry name" value="RWP-RK_dom"/>
</dbReference>
<keyword evidence="5" id="KW-0804">Transcription</keyword>
<evidence type="ECO:0000256" key="5">
    <source>
        <dbReference type="ARBA" id="ARBA00023163"/>
    </source>
</evidence>
<comment type="function">
    <text evidence="1">Putative transcription factor.</text>
</comment>
<comment type="caution">
    <text evidence="9">The sequence shown here is derived from an EMBL/GenBank/DDBJ whole genome shotgun (WGS) entry which is preliminary data.</text>
</comment>
<dbReference type="Proteomes" id="UP001443914">
    <property type="component" value="Unassembled WGS sequence"/>
</dbReference>
<evidence type="ECO:0000313" key="10">
    <source>
        <dbReference type="Proteomes" id="UP001443914"/>
    </source>
</evidence>
<dbReference type="PROSITE" id="PS51519">
    <property type="entry name" value="RWP_RK"/>
    <property type="match status" value="1"/>
</dbReference>
<organism evidence="9 10">
    <name type="scientific">Saponaria officinalis</name>
    <name type="common">Common soapwort</name>
    <name type="synonym">Lychnis saponaria</name>
    <dbReference type="NCBI Taxonomy" id="3572"/>
    <lineage>
        <taxon>Eukaryota</taxon>
        <taxon>Viridiplantae</taxon>
        <taxon>Streptophyta</taxon>
        <taxon>Embryophyta</taxon>
        <taxon>Tracheophyta</taxon>
        <taxon>Spermatophyta</taxon>
        <taxon>Magnoliopsida</taxon>
        <taxon>eudicotyledons</taxon>
        <taxon>Gunneridae</taxon>
        <taxon>Pentapetalae</taxon>
        <taxon>Caryophyllales</taxon>
        <taxon>Caryophyllaceae</taxon>
        <taxon>Caryophylleae</taxon>
        <taxon>Saponaria</taxon>
    </lineage>
</organism>
<keyword evidence="4" id="KW-0238">DNA-binding</keyword>
<evidence type="ECO:0000313" key="9">
    <source>
        <dbReference type="EMBL" id="KAK9741712.1"/>
    </source>
</evidence>
<keyword evidence="10" id="KW-1185">Reference proteome</keyword>
<evidence type="ECO:0000256" key="3">
    <source>
        <dbReference type="ARBA" id="ARBA00023054"/>
    </source>
</evidence>
<evidence type="ECO:0000256" key="6">
    <source>
        <dbReference type="ARBA" id="ARBA00023242"/>
    </source>
</evidence>
<gene>
    <name evidence="9" type="ORF">RND81_03G123100</name>
</gene>
<evidence type="ECO:0000259" key="8">
    <source>
        <dbReference type="PROSITE" id="PS51519"/>
    </source>
</evidence>
<accession>A0AAW1M870</accession>
<dbReference type="InterPro" id="IPR044607">
    <property type="entry name" value="RKD-like"/>
</dbReference>
<sequence>MENDSNNTTTTKFALNNPLNNIEQTNSNNNNNHVISESNYDITHFDYNIDHMLHSNDVDFQDNHGEIMFNGFDDDFLVDPMVLLCDEIMEDPLLEQIFSDLTSSSVQVNNNNSNNNNNNNINNNNNDDNNNNDNNQNNAVIVHNNGDDNRQKEEQIDGDQQEQEEWHNNQSSFDDFCSSCQVLRDITHINGTHTIKLELHGAIGLISHAILINNFNSNDDVAPEIQDHQMIDFSGMSYDMVKEHLQKYLVEQRQRGYNMLLEEQLSPFYEALCIGYYWLGVCPNPNCSNDLQRSTLVVEPVVQEDHGETSYKVVGESDMSHQQVVPNEAMGEPPIVNEQEPSIRTELSIQRERTKSMKIEDFAKYFDEPVKSAAKRLHLCDTVVKKKLRSFGIPRWPYRKVNSMKRRISTLKNDLRAENVELRTFAMTEIRRIQHQIDEILSGNIHVIRDILLD</sequence>
<keyword evidence="2" id="KW-0805">Transcription regulation</keyword>
<feature type="compositionally biased region" description="Basic and acidic residues" evidence="7">
    <location>
        <begin position="145"/>
        <end position="155"/>
    </location>
</feature>
<feature type="domain" description="RWP-RK" evidence="8">
    <location>
        <begin position="344"/>
        <end position="424"/>
    </location>
</feature>
<dbReference type="AlphaFoldDB" id="A0AAW1M870"/>
<evidence type="ECO:0000256" key="4">
    <source>
        <dbReference type="ARBA" id="ARBA00023125"/>
    </source>
</evidence>
<dbReference type="Pfam" id="PF02042">
    <property type="entry name" value="RWP-RK"/>
    <property type="match status" value="1"/>
</dbReference>
<protein>
    <recommendedName>
        <fullName evidence="8">RWP-RK domain-containing protein</fullName>
    </recommendedName>
</protein>
<dbReference type="PANTHER" id="PTHR46373:SF5">
    <property type="entry name" value="RWP-RK DOMAIN PROTEIN"/>
    <property type="match status" value="1"/>
</dbReference>
<proteinExistence type="predicted"/>
<evidence type="ECO:0000256" key="1">
    <source>
        <dbReference type="ARBA" id="ARBA00004049"/>
    </source>
</evidence>
<dbReference type="GO" id="GO:0003677">
    <property type="term" value="F:DNA binding"/>
    <property type="evidence" value="ECO:0007669"/>
    <property type="project" value="UniProtKB-KW"/>
</dbReference>
<keyword evidence="3" id="KW-0175">Coiled coil</keyword>
<feature type="region of interest" description="Disordered" evidence="7">
    <location>
        <begin position="105"/>
        <end position="169"/>
    </location>
</feature>
<evidence type="ECO:0000256" key="7">
    <source>
        <dbReference type="SAM" id="MobiDB-lite"/>
    </source>
</evidence>
<keyword evidence="6" id="KW-0539">Nucleus</keyword>
<dbReference type="PANTHER" id="PTHR46373">
    <property type="entry name" value="PROTEIN RKD4"/>
    <property type="match status" value="1"/>
</dbReference>
<reference evidence="9" key="1">
    <citation type="submission" date="2024-03" db="EMBL/GenBank/DDBJ databases">
        <title>WGS assembly of Saponaria officinalis var. Norfolk2.</title>
        <authorList>
            <person name="Jenkins J."/>
            <person name="Shu S."/>
            <person name="Grimwood J."/>
            <person name="Barry K."/>
            <person name="Goodstein D."/>
            <person name="Schmutz J."/>
            <person name="Leebens-Mack J."/>
            <person name="Osbourn A."/>
        </authorList>
    </citation>
    <scope>NUCLEOTIDE SEQUENCE [LARGE SCALE GENOMIC DNA]</scope>
    <source>
        <strain evidence="9">JIC</strain>
    </source>
</reference>